<dbReference type="OrthoDB" id="3483906at2"/>
<protein>
    <submittedName>
        <fullName evidence="2">PHB accumulation regulatory protein</fullName>
    </submittedName>
</protein>
<keyword evidence="3" id="KW-1185">Reference proteome</keyword>
<comment type="caution">
    <text evidence="2">The sequence shown here is derived from an EMBL/GenBank/DDBJ whole genome shotgun (WGS) entry which is preliminary data.</text>
</comment>
<dbReference type="InterPro" id="IPR012909">
    <property type="entry name" value="PHA_DNA-bd_N"/>
</dbReference>
<reference evidence="2 3" key="1">
    <citation type="submission" date="2018-08" db="EMBL/GenBank/DDBJ databases">
        <title>Sequencing the genomes of 1000 actinobacteria strains.</title>
        <authorList>
            <person name="Klenk H.-P."/>
        </authorList>
    </citation>
    <scope>NUCLEOTIDE SEQUENCE [LARGE SCALE GENOMIC DNA]</scope>
    <source>
        <strain evidence="2 3">DSM 43927</strain>
    </source>
</reference>
<proteinExistence type="predicted"/>
<organism evidence="2 3">
    <name type="scientific">Thermomonospora umbrina</name>
    <dbReference type="NCBI Taxonomy" id="111806"/>
    <lineage>
        <taxon>Bacteria</taxon>
        <taxon>Bacillati</taxon>
        <taxon>Actinomycetota</taxon>
        <taxon>Actinomycetes</taxon>
        <taxon>Streptosporangiales</taxon>
        <taxon>Thermomonosporaceae</taxon>
        <taxon>Thermomonospora</taxon>
    </lineage>
</organism>
<evidence type="ECO:0000259" key="1">
    <source>
        <dbReference type="Pfam" id="PF07879"/>
    </source>
</evidence>
<dbReference type="RefSeq" id="WP_116021061.1">
    <property type="nucleotide sequence ID" value="NZ_QTTT01000001.1"/>
</dbReference>
<evidence type="ECO:0000313" key="2">
    <source>
        <dbReference type="EMBL" id="REE95228.1"/>
    </source>
</evidence>
<dbReference type="Pfam" id="PF07879">
    <property type="entry name" value="PHB_acc_N"/>
    <property type="match status" value="1"/>
</dbReference>
<dbReference type="EMBL" id="QTTT01000001">
    <property type="protein sequence ID" value="REE95228.1"/>
    <property type="molecule type" value="Genomic_DNA"/>
</dbReference>
<accession>A0A3D9SH37</accession>
<sequence>MPAGPARPRRERRRALRLRRRPDGRLYDLDERRVIGLAELGDEVRAGRTFRAHRQGTGTECTNEVLVEILLTALPGVAGAVSAHGPAWLAGLVTQAAEPAERPSGRRGGGGRP</sequence>
<dbReference type="Proteomes" id="UP000256661">
    <property type="component" value="Unassembled WGS sequence"/>
</dbReference>
<feature type="domain" description="PHA accumulation regulator DNA-binding N-terminal" evidence="1">
    <location>
        <begin position="22"/>
        <end position="71"/>
    </location>
</feature>
<dbReference type="AlphaFoldDB" id="A0A3D9SH37"/>
<name>A0A3D9SH37_9ACTN</name>
<evidence type="ECO:0000313" key="3">
    <source>
        <dbReference type="Proteomes" id="UP000256661"/>
    </source>
</evidence>
<gene>
    <name evidence="2" type="ORF">DFJ69_0611</name>
</gene>